<feature type="transmembrane region" description="Helical" evidence="2">
    <location>
        <begin position="30"/>
        <end position="51"/>
    </location>
</feature>
<dbReference type="InterPro" id="IPR042106">
    <property type="entry name" value="Nuo/plastoQ_OxRdtase_6_NuoJ"/>
</dbReference>
<keyword evidence="2" id="KW-1133">Transmembrane helix</keyword>
<gene>
    <name evidence="3" type="ORF">DR864_26205</name>
</gene>
<keyword evidence="2" id="KW-0520">NAD</keyword>
<evidence type="ECO:0000313" key="4">
    <source>
        <dbReference type="Proteomes" id="UP000251993"/>
    </source>
</evidence>
<feature type="transmembrane region" description="Helical" evidence="2">
    <location>
        <begin position="57"/>
        <end position="76"/>
    </location>
</feature>
<dbReference type="Pfam" id="PF00499">
    <property type="entry name" value="Oxidored_q3"/>
    <property type="match status" value="1"/>
</dbReference>
<feature type="transmembrane region" description="Helical" evidence="2">
    <location>
        <begin position="149"/>
        <end position="171"/>
    </location>
</feature>
<dbReference type="EMBL" id="CP030850">
    <property type="protein sequence ID" value="AXE20983.1"/>
    <property type="molecule type" value="Genomic_DNA"/>
</dbReference>
<feature type="transmembrane region" description="Helical" evidence="2">
    <location>
        <begin position="6"/>
        <end position="23"/>
    </location>
</feature>
<dbReference type="PANTHER" id="PTHR33269">
    <property type="entry name" value="NADH-UBIQUINONE OXIDOREDUCTASE CHAIN 6"/>
    <property type="match status" value="1"/>
</dbReference>
<keyword evidence="2" id="KW-0812">Transmembrane</keyword>
<keyword evidence="4" id="KW-1185">Reference proteome</keyword>
<evidence type="ECO:0000313" key="3">
    <source>
        <dbReference type="EMBL" id="AXE20983.1"/>
    </source>
</evidence>
<keyword evidence="2" id="KW-1003">Cell membrane</keyword>
<organism evidence="3 4">
    <name type="scientific">Runella rosea</name>
    <dbReference type="NCBI Taxonomy" id="2259595"/>
    <lineage>
        <taxon>Bacteria</taxon>
        <taxon>Pseudomonadati</taxon>
        <taxon>Bacteroidota</taxon>
        <taxon>Cytophagia</taxon>
        <taxon>Cytophagales</taxon>
        <taxon>Spirosomataceae</taxon>
        <taxon>Runella</taxon>
    </lineage>
</organism>
<keyword evidence="2" id="KW-0874">Quinone</keyword>
<evidence type="ECO:0000256" key="1">
    <source>
        <dbReference type="ARBA" id="ARBA00005698"/>
    </source>
</evidence>
<comment type="function">
    <text evidence="2">NDH-1 shuttles electrons from NADH, via FMN and iron-sulfur (Fe-S) centers, to quinones in the respiratory chain. Couples the redox reaction to proton translocation (for every two electrons transferred, four hydrogen ions are translocated across the cytoplasmic membrane), and thus conserves the redox energy in a proton gradient.</text>
</comment>
<dbReference type="Proteomes" id="UP000251993">
    <property type="component" value="Chromosome"/>
</dbReference>
<protein>
    <recommendedName>
        <fullName evidence="2">NADH-quinone oxidoreductase subunit J</fullName>
        <ecNumber evidence="2">7.1.1.-</ecNumber>
    </recommendedName>
</protein>
<dbReference type="RefSeq" id="WP_114069746.1">
    <property type="nucleotide sequence ID" value="NZ_CP030850.1"/>
</dbReference>
<dbReference type="OrthoDB" id="958920at2"/>
<dbReference type="GO" id="GO:0008137">
    <property type="term" value="F:NADH dehydrogenase (ubiquinone) activity"/>
    <property type="evidence" value="ECO:0007669"/>
    <property type="project" value="UniProtKB-UniRule"/>
</dbReference>
<comment type="similarity">
    <text evidence="1 2">Belongs to the complex I subunit 6 family.</text>
</comment>
<feature type="transmembrane region" description="Helical" evidence="2">
    <location>
        <begin position="97"/>
        <end position="115"/>
    </location>
</feature>
<proteinExistence type="inferred from homology"/>
<dbReference type="AlphaFoldDB" id="A0A344TQR2"/>
<dbReference type="PANTHER" id="PTHR33269:SF17">
    <property type="entry name" value="NADH-UBIQUINONE OXIDOREDUCTASE CHAIN 6"/>
    <property type="match status" value="1"/>
</dbReference>
<evidence type="ECO:0000256" key="2">
    <source>
        <dbReference type="RuleBase" id="RU004429"/>
    </source>
</evidence>
<name>A0A344TQR2_9BACT</name>
<dbReference type="EC" id="7.1.1.-" evidence="2"/>
<dbReference type="InterPro" id="IPR001457">
    <property type="entry name" value="NADH_UbQ/plastoQ_OxRdtase_su6"/>
</dbReference>
<dbReference type="KEGG" id="run:DR864_26205"/>
<keyword evidence="2" id="KW-0472">Membrane</keyword>
<sequence>MAEIAFYGFSALSIGAALTILFTRNVMYAALCLFLALLGVAALFVLAGADFLAITQILIYVGGVLVLLIFGIMLTYRPDRESNQKKNLVLTTHLNQFWGGLVALGIFGVLFWIILNANFMIIHSPQLAEFTPQRSTLRTIGVHLMTTHVWAFEVAGLLLLMALVGAAYIAAQREK</sequence>
<comment type="catalytic activity">
    <reaction evidence="2">
        <text>a quinone + NADH + 5 H(+)(in) = a quinol + NAD(+) + 4 H(+)(out)</text>
        <dbReference type="Rhea" id="RHEA:57888"/>
        <dbReference type="ChEBI" id="CHEBI:15378"/>
        <dbReference type="ChEBI" id="CHEBI:24646"/>
        <dbReference type="ChEBI" id="CHEBI:57540"/>
        <dbReference type="ChEBI" id="CHEBI:57945"/>
        <dbReference type="ChEBI" id="CHEBI:132124"/>
    </reaction>
</comment>
<dbReference type="GO" id="GO:0005886">
    <property type="term" value="C:plasma membrane"/>
    <property type="evidence" value="ECO:0007669"/>
    <property type="project" value="UniProtKB-SubCell"/>
</dbReference>
<comment type="subcellular location">
    <subcellularLocation>
        <location evidence="2">Cell membrane</location>
        <topology evidence="2">Multi-pass membrane protein</topology>
    </subcellularLocation>
</comment>
<dbReference type="GO" id="GO:0048038">
    <property type="term" value="F:quinone binding"/>
    <property type="evidence" value="ECO:0007669"/>
    <property type="project" value="UniProtKB-UniRule"/>
</dbReference>
<dbReference type="Gene3D" id="1.20.120.1200">
    <property type="entry name" value="NADH-ubiquinone/plastoquinone oxidoreductase chain 6, subunit NuoJ"/>
    <property type="match status" value="1"/>
</dbReference>
<accession>A0A344TQR2</accession>
<reference evidence="3 4" key="1">
    <citation type="submission" date="2018-07" db="EMBL/GenBank/DDBJ databases">
        <title>Genome sequencing of Runella.</title>
        <authorList>
            <person name="Baek M.-G."/>
            <person name="Yi H."/>
        </authorList>
    </citation>
    <scope>NUCLEOTIDE SEQUENCE [LARGE SCALE GENOMIC DNA]</scope>
    <source>
        <strain evidence="3 4">HYN0085</strain>
    </source>
</reference>